<evidence type="ECO:0000256" key="3">
    <source>
        <dbReference type="ARBA" id="ARBA00023125"/>
    </source>
</evidence>
<evidence type="ECO:0000256" key="4">
    <source>
        <dbReference type="ARBA" id="ARBA00038652"/>
    </source>
</evidence>
<evidence type="ECO:0000313" key="7">
    <source>
        <dbReference type="Proteomes" id="UP000738376"/>
    </source>
</evidence>
<protein>
    <submittedName>
        <fullName evidence="6">Restriction endonuclease subunit S</fullName>
    </submittedName>
</protein>
<dbReference type="Gene3D" id="3.90.220.20">
    <property type="entry name" value="DNA methylase specificity domains"/>
    <property type="match status" value="2"/>
</dbReference>
<feature type="domain" description="Type I restriction modification DNA specificity" evidence="5">
    <location>
        <begin position="229"/>
        <end position="406"/>
    </location>
</feature>
<keyword evidence="2" id="KW-0680">Restriction system</keyword>
<dbReference type="Proteomes" id="UP000738376">
    <property type="component" value="Unassembled WGS sequence"/>
</dbReference>
<dbReference type="PANTHER" id="PTHR43140:SF1">
    <property type="entry name" value="TYPE I RESTRICTION ENZYME ECOKI SPECIFICITY SUBUNIT"/>
    <property type="match status" value="1"/>
</dbReference>
<comment type="similarity">
    <text evidence="1">Belongs to the type-I restriction system S methylase family.</text>
</comment>
<dbReference type="GO" id="GO:0004519">
    <property type="term" value="F:endonuclease activity"/>
    <property type="evidence" value="ECO:0007669"/>
    <property type="project" value="UniProtKB-KW"/>
</dbReference>
<dbReference type="RefSeq" id="WP_169362045.1">
    <property type="nucleotide sequence ID" value="NZ_JAAVJL010000001.1"/>
</dbReference>
<sequence>MAFPKYESYKNSGVEWLGEIPSHWEAKRNLGLFDERKETNRPDMELLSVTIDQGVIRQSEISIKKDSSNEDKAKYKVVYRGDLAYNKMRMWQGAIGMSDFTGIVSPAYIILNTRNKNYAKFFHYLYRTELFIKEANRHSYGLCSDMNSLRYEDFKTLYSPVPPHDEVNRIVDFLDRTTTSIDQAIAKKQRLIELLNEQKAILINRAVTKGLNPNVPMRDSGIEWIGEIPEHWGVSRISFIGKIGNGSTPNRSNASYWNNGAIPWLNSSKVNDIIIKSAEQFVTPKAVRECHLPLVKPNSIVIAITGEGKTRGNSAICKIETTINQHLAYIEILDKDILPEFLHLYLQGMYELIRLSSSGNGSTKGAITCDDIKKYKIPVPPLEEQKNILNVTSNRIKDIEEVSQKTLEGIEKLNSLKQVFISEAVTGKIKV</sequence>
<accession>A0ABX1LPB9</accession>
<organism evidence="6 7">
    <name type="scientific">Pseudanabaena yagii GIHE-NHR1</name>
    <dbReference type="NCBI Taxonomy" id="2722753"/>
    <lineage>
        <taxon>Bacteria</taxon>
        <taxon>Bacillati</taxon>
        <taxon>Cyanobacteriota</taxon>
        <taxon>Cyanophyceae</taxon>
        <taxon>Pseudanabaenales</taxon>
        <taxon>Pseudanabaenaceae</taxon>
        <taxon>Pseudanabaena</taxon>
        <taxon>Pseudanabaena yagii</taxon>
    </lineage>
</organism>
<keyword evidence="6" id="KW-0540">Nuclease</keyword>
<dbReference type="Gene3D" id="1.10.287.1120">
    <property type="entry name" value="Bipartite methylase S protein"/>
    <property type="match status" value="1"/>
</dbReference>
<dbReference type="SUPFAM" id="SSF116734">
    <property type="entry name" value="DNA methylase specificity domain"/>
    <property type="match status" value="2"/>
</dbReference>
<keyword evidence="6" id="KW-0378">Hydrolase</keyword>
<dbReference type="CDD" id="cd17247">
    <property type="entry name" value="RMtype1_S_Eco2747I-TRD2-CR2_like"/>
    <property type="match status" value="1"/>
</dbReference>
<dbReference type="InterPro" id="IPR044946">
    <property type="entry name" value="Restrct_endonuc_typeI_TRD_sf"/>
</dbReference>
<proteinExistence type="inferred from homology"/>
<keyword evidence="3" id="KW-0238">DNA-binding</keyword>
<evidence type="ECO:0000313" key="6">
    <source>
        <dbReference type="EMBL" id="NMF56955.1"/>
    </source>
</evidence>
<gene>
    <name evidence="6" type="ORF">HC246_02725</name>
</gene>
<dbReference type="EMBL" id="JAAVJL010000001">
    <property type="protein sequence ID" value="NMF56955.1"/>
    <property type="molecule type" value="Genomic_DNA"/>
</dbReference>
<evidence type="ECO:0000256" key="1">
    <source>
        <dbReference type="ARBA" id="ARBA00010923"/>
    </source>
</evidence>
<comment type="caution">
    <text evidence="6">The sequence shown here is derived from an EMBL/GenBank/DDBJ whole genome shotgun (WGS) entry which is preliminary data.</text>
</comment>
<name>A0ABX1LPB9_9CYAN</name>
<evidence type="ECO:0000256" key="2">
    <source>
        <dbReference type="ARBA" id="ARBA00022747"/>
    </source>
</evidence>
<dbReference type="InterPro" id="IPR051212">
    <property type="entry name" value="Type-I_RE_S_subunit"/>
</dbReference>
<keyword evidence="7" id="KW-1185">Reference proteome</keyword>
<evidence type="ECO:0000259" key="5">
    <source>
        <dbReference type="Pfam" id="PF01420"/>
    </source>
</evidence>
<dbReference type="InterPro" id="IPR000055">
    <property type="entry name" value="Restrct_endonuc_typeI_TRD"/>
</dbReference>
<reference evidence="6 7" key="1">
    <citation type="submission" date="2020-03" db="EMBL/GenBank/DDBJ databases">
        <title>Draft Genome Sequence of 2-Methylisoborneol Producing Pseudanabaena yagii Strain GIHE-NHR1 Isolated from North Han River in South Korea.</title>
        <authorList>
            <person name="Jeong J."/>
        </authorList>
    </citation>
    <scope>NUCLEOTIDE SEQUENCE [LARGE SCALE GENOMIC DNA]</scope>
    <source>
        <strain evidence="6 7">GIHE-NHR1</strain>
    </source>
</reference>
<comment type="subunit">
    <text evidence="4">The methyltransferase is composed of M and S polypeptides.</text>
</comment>
<keyword evidence="6" id="KW-0255">Endonuclease</keyword>
<dbReference type="PANTHER" id="PTHR43140">
    <property type="entry name" value="TYPE-1 RESTRICTION ENZYME ECOKI SPECIFICITY PROTEIN"/>
    <property type="match status" value="1"/>
</dbReference>
<dbReference type="Pfam" id="PF01420">
    <property type="entry name" value="Methylase_S"/>
    <property type="match status" value="1"/>
</dbReference>